<organism evidence="2 3">
    <name type="scientific">Streptomyces similanensis</name>
    <dbReference type="NCBI Taxonomy" id="1274988"/>
    <lineage>
        <taxon>Bacteria</taxon>
        <taxon>Bacillati</taxon>
        <taxon>Actinomycetota</taxon>
        <taxon>Actinomycetes</taxon>
        <taxon>Kitasatosporales</taxon>
        <taxon>Streptomycetaceae</taxon>
        <taxon>Streptomyces</taxon>
    </lineage>
</organism>
<evidence type="ECO:0000256" key="1">
    <source>
        <dbReference type="SAM" id="SignalP"/>
    </source>
</evidence>
<keyword evidence="1" id="KW-0732">Signal</keyword>
<feature type="chain" id="PRO_5047360265" evidence="1">
    <location>
        <begin position="27"/>
        <end position="95"/>
    </location>
</feature>
<dbReference type="EMBL" id="BAABKC010000111">
    <property type="protein sequence ID" value="GAA5074331.1"/>
    <property type="molecule type" value="Genomic_DNA"/>
</dbReference>
<feature type="signal peptide" evidence="1">
    <location>
        <begin position="1"/>
        <end position="26"/>
    </location>
</feature>
<gene>
    <name evidence="2" type="ORF">GCM10023336_62320</name>
</gene>
<comment type="caution">
    <text evidence="2">The sequence shown here is derived from an EMBL/GenBank/DDBJ whole genome shotgun (WGS) entry which is preliminary data.</text>
</comment>
<name>A0ABP9LDP5_9ACTN</name>
<evidence type="ECO:0000313" key="3">
    <source>
        <dbReference type="Proteomes" id="UP001500124"/>
    </source>
</evidence>
<protein>
    <submittedName>
        <fullName evidence="2">Uncharacterized protein</fullName>
    </submittedName>
</protein>
<evidence type="ECO:0000313" key="2">
    <source>
        <dbReference type="EMBL" id="GAA5074331.1"/>
    </source>
</evidence>
<proteinExistence type="predicted"/>
<sequence>MTSVRMFAMAAAAAAALATLPSAAHAASLFAGDECASAQASADKARQDYNATKKDYEAQIAAGGTPGTAERQNLADADVRRSALAAEAERICDMS</sequence>
<keyword evidence="3" id="KW-1185">Reference proteome</keyword>
<dbReference type="Proteomes" id="UP001500124">
    <property type="component" value="Unassembled WGS sequence"/>
</dbReference>
<accession>A0ABP9LDP5</accession>
<reference evidence="3" key="1">
    <citation type="journal article" date="2019" name="Int. J. Syst. Evol. Microbiol.">
        <title>The Global Catalogue of Microorganisms (GCM) 10K type strain sequencing project: providing services to taxonomists for standard genome sequencing and annotation.</title>
        <authorList>
            <consortium name="The Broad Institute Genomics Platform"/>
            <consortium name="The Broad Institute Genome Sequencing Center for Infectious Disease"/>
            <person name="Wu L."/>
            <person name="Ma J."/>
        </authorList>
    </citation>
    <scope>NUCLEOTIDE SEQUENCE [LARGE SCALE GENOMIC DNA]</scope>
    <source>
        <strain evidence="3">JCM 18410</strain>
    </source>
</reference>